<name>H1Y1J2_9SPHI</name>
<gene>
    <name evidence="3" type="ORF">Mucpa_6817</name>
</gene>
<dbReference type="GO" id="GO:0016702">
    <property type="term" value="F:oxidoreductase activity, acting on single donors with incorporation of molecular oxygen, incorporation of two atoms of oxygen"/>
    <property type="evidence" value="ECO:0007669"/>
    <property type="project" value="InterPro"/>
</dbReference>
<dbReference type="eggNOG" id="COG3485">
    <property type="taxonomic scope" value="Bacteria"/>
</dbReference>
<dbReference type="Proteomes" id="UP000002774">
    <property type="component" value="Chromosome"/>
</dbReference>
<feature type="region of interest" description="Disordered" evidence="1">
    <location>
        <begin position="27"/>
        <end position="53"/>
    </location>
</feature>
<keyword evidence="4" id="KW-1185">Reference proteome</keyword>
<dbReference type="STRING" id="714943.Mucpa_6817"/>
<organism evidence="3 4">
    <name type="scientific">Mucilaginibacter paludis DSM 18603</name>
    <dbReference type="NCBI Taxonomy" id="714943"/>
    <lineage>
        <taxon>Bacteria</taxon>
        <taxon>Pseudomonadati</taxon>
        <taxon>Bacteroidota</taxon>
        <taxon>Sphingobacteriia</taxon>
        <taxon>Sphingobacteriales</taxon>
        <taxon>Sphingobacteriaceae</taxon>
        <taxon>Mucilaginibacter</taxon>
    </lineage>
</organism>
<dbReference type="InterPro" id="IPR015889">
    <property type="entry name" value="Intradiol_dOase_core"/>
</dbReference>
<reference evidence="3" key="1">
    <citation type="submission" date="2011-09" db="EMBL/GenBank/DDBJ databases">
        <title>The permanent draft genome of Mucilaginibacter paludis DSM 18603.</title>
        <authorList>
            <consortium name="US DOE Joint Genome Institute (JGI-PGF)"/>
            <person name="Lucas S."/>
            <person name="Han J."/>
            <person name="Lapidus A."/>
            <person name="Bruce D."/>
            <person name="Goodwin L."/>
            <person name="Pitluck S."/>
            <person name="Peters L."/>
            <person name="Kyrpides N."/>
            <person name="Mavromatis K."/>
            <person name="Ivanova N."/>
            <person name="Mikhailova N."/>
            <person name="Held B."/>
            <person name="Detter J.C."/>
            <person name="Tapia R."/>
            <person name="Han C."/>
            <person name="Land M."/>
            <person name="Hauser L."/>
            <person name="Markowitz V."/>
            <person name="Cheng J.-F."/>
            <person name="Hugenholtz P."/>
            <person name="Woyke T."/>
            <person name="Wu D."/>
            <person name="Tindall B."/>
            <person name="Brambilla E."/>
            <person name="Klenk H.-P."/>
            <person name="Eisen J.A."/>
        </authorList>
    </citation>
    <scope>NUCLEOTIDE SEQUENCE [LARGE SCALE GENOMIC DNA]</scope>
    <source>
        <strain evidence="3">DSM 18603</strain>
    </source>
</reference>
<keyword evidence="3" id="KW-0223">Dioxygenase</keyword>
<evidence type="ECO:0000313" key="4">
    <source>
        <dbReference type="Proteomes" id="UP000002774"/>
    </source>
</evidence>
<dbReference type="Gene3D" id="2.60.130.10">
    <property type="entry name" value="Aromatic compound dioxygenase"/>
    <property type="match status" value="1"/>
</dbReference>
<dbReference type="EMBL" id="CM001403">
    <property type="protein sequence ID" value="EHQ30866.1"/>
    <property type="molecule type" value="Genomic_DNA"/>
</dbReference>
<dbReference type="GO" id="GO:0008199">
    <property type="term" value="F:ferric iron binding"/>
    <property type="evidence" value="ECO:0007669"/>
    <property type="project" value="InterPro"/>
</dbReference>
<evidence type="ECO:0000259" key="2">
    <source>
        <dbReference type="Pfam" id="PF00775"/>
    </source>
</evidence>
<dbReference type="AlphaFoldDB" id="H1Y1J2"/>
<protein>
    <submittedName>
        <fullName evidence="3">Intradiol ring-cleavage dioxygenase</fullName>
    </submittedName>
</protein>
<evidence type="ECO:0000256" key="1">
    <source>
        <dbReference type="SAM" id="MobiDB-lite"/>
    </source>
</evidence>
<dbReference type="RefSeq" id="WP_008512894.1">
    <property type="nucleotide sequence ID" value="NZ_CM001403.1"/>
</dbReference>
<proteinExistence type="predicted"/>
<dbReference type="HOGENOM" id="CLU_027719_2_0_10"/>
<keyword evidence="3" id="KW-0560">Oxidoreductase</keyword>
<evidence type="ECO:0000313" key="3">
    <source>
        <dbReference type="EMBL" id="EHQ30866.1"/>
    </source>
</evidence>
<dbReference type="SUPFAM" id="SSF49482">
    <property type="entry name" value="Aromatic compound dioxygenase"/>
    <property type="match status" value="1"/>
</dbReference>
<feature type="compositionally biased region" description="Low complexity" evidence="1">
    <location>
        <begin position="30"/>
        <end position="43"/>
    </location>
</feature>
<dbReference type="OrthoDB" id="9800887at2"/>
<sequence length="239" mass="25582">MERKSFLKTFAIAAATGPMVLEACKKNSGSDDTTTTSTVNSDETPTETEGPYPYVGGEVNNPLQRADVTDGQTGVALNLILTVINVNSSKAVVPNVRVDMWQCNKDGYYSGYANQPGILGTQSYVGKTWLRGYQLSDTNGQVKFTTIYPGWYAGRATHIHLEIFINGVLKKTAQMAFPETVSDVVYVSSLYSAHGINTTRNASDSVFGDSASDLAKETLSLSGSISAGYTGIYTIGLAL</sequence>
<feature type="domain" description="Intradiol ring-cleavage dioxygenases" evidence="2">
    <location>
        <begin position="49"/>
        <end position="177"/>
    </location>
</feature>
<accession>H1Y1J2</accession>
<dbReference type="CDD" id="cd03457">
    <property type="entry name" value="intradiol_dioxygenase_like"/>
    <property type="match status" value="1"/>
</dbReference>
<dbReference type="PANTHER" id="PTHR34315:SF1">
    <property type="entry name" value="INTRADIOL RING-CLEAVAGE DIOXYGENASES DOMAIN-CONTAINING PROTEIN-RELATED"/>
    <property type="match status" value="1"/>
</dbReference>
<dbReference type="PANTHER" id="PTHR34315">
    <property type="match status" value="1"/>
</dbReference>
<dbReference type="InterPro" id="IPR000627">
    <property type="entry name" value="Intradiol_dOase_C"/>
</dbReference>
<dbReference type="Pfam" id="PF00775">
    <property type="entry name" value="Dioxygenase_C"/>
    <property type="match status" value="1"/>
</dbReference>